<evidence type="ECO:0000313" key="3">
    <source>
        <dbReference type="EMBL" id="NGX94522.1"/>
    </source>
</evidence>
<organism evidence="3 4">
    <name type="scientific">Candidatus Afipia apatlaquensis</name>
    <dbReference type="NCBI Taxonomy" id="2712852"/>
    <lineage>
        <taxon>Bacteria</taxon>
        <taxon>Pseudomonadati</taxon>
        <taxon>Pseudomonadota</taxon>
        <taxon>Alphaproteobacteria</taxon>
        <taxon>Hyphomicrobiales</taxon>
        <taxon>Nitrobacteraceae</taxon>
        <taxon>Afipia</taxon>
    </lineage>
</organism>
<protein>
    <submittedName>
        <fullName evidence="3">Response regulator</fullName>
    </submittedName>
</protein>
<dbReference type="InterPro" id="IPR011006">
    <property type="entry name" value="CheY-like_superfamily"/>
</dbReference>
<gene>
    <name evidence="3" type="ORF">G4V63_04595</name>
</gene>
<dbReference type="EMBL" id="JAAMRR010000231">
    <property type="protein sequence ID" value="NGX94522.1"/>
    <property type="molecule type" value="Genomic_DNA"/>
</dbReference>
<dbReference type="PROSITE" id="PS50110">
    <property type="entry name" value="RESPONSE_REGULATORY"/>
    <property type="match status" value="1"/>
</dbReference>
<keyword evidence="4" id="KW-1185">Reference proteome</keyword>
<reference evidence="3" key="1">
    <citation type="submission" date="2020-02" db="EMBL/GenBank/DDBJ databases">
        <title>Draft genome sequence of Candidatus Afipia apatlaquensis IBT-C3, a potential strain for decolorization of textile dyes.</title>
        <authorList>
            <person name="Sanchez-Reyes A."/>
            <person name="Breton-Deval L."/>
            <person name="Mangelson H."/>
            <person name="Sanchez-Flores A."/>
        </authorList>
    </citation>
    <scope>NUCLEOTIDE SEQUENCE [LARGE SCALE GENOMIC DNA]</scope>
    <source>
        <strain evidence="3">IBT-C3</strain>
    </source>
</reference>
<accession>A0A7C9RE17</accession>
<feature type="domain" description="Response regulatory" evidence="2">
    <location>
        <begin position="10"/>
        <end position="43"/>
    </location>
</feature>
<evidence type="ECO:0000313" key="4">
    <source>
        <dbReference type="Proteomes" id="UP000480266"/>
    </source>
</evidence>
<dbReference type="InterPro" id="IPR001789">
    <property type="entry name" value="Sig_transdc_resp-reg_receiver"/>
</dbReference>
<dbReference type="AlphaFoldDB" id="A0A7C9RE17"/>
<evidence type="ECO:0000256" key="1">
    <source>
        <dbReference type="PROSITE-ProRule" id="PRU00169"/>
    </source>
</evidence>
<dbReference type="Gene3D" id="3.40.50.2300">
    <property type="match status" value="1"/>
</dbReference>
<comment type="caution">
    <text evidence="1">Lacks conserved residue(s) required for the propagation of feature annotation.</text>
</comment>
<evidence type="ECO:0000259" key="2">
    <source>
        <dbReference type="PROSITE" id="PS50110"/>
    </source>
</evidence>
<dbReference type="SUPFAM" id="SSF52172">
    <property type="entry name" value="CheY-like"/>
    <property type="match status" value="1"/>
</dbReference>
<comment type="caution">
    <text evidence="3">The sequence shown here is derived from an EMBL/GenBank/DDBJ whole genome shotgun (WGS) entry which is preliminary data.</text>
</comment>
<name>A0A7C9RE17_9BRAD</name>
<feature type="non-terminal residue" evidence="3">
    <location>
        <position position="43"/>
    </location>
</feature>
<sequence length="43" mass="5085">MFIIDFNKLRFLVCDDNAHMRRILRTLLHSFGAREVYEAEDGA</sequence>
<dbReference type="GO" id="GO:0000160">
    <property type="term" value="P:phosphorelay signal transduction system"/>
    <property type="evidence" value="ECO:0007669"/>
    <property type="project" value="InterPro"/>
</dbReference>
<dbReference type="Proteomes" id="UP000480266">
    <property type="component" value="Unassembled WGS sequence"/>
</dbReference>
<proteinExistence type="predicted"/>